<dbReference type="EMBL" id="BK015060">
    <property type="protein sequence ID" value="DAD89429.1"/>
    <property type="molecule type" value="Genomic_DNA"/>
</dbReference>
<evidence type="ECO:0000313" key="1">
    <source>
        <dbReference type="EMBL" id="DAD89429.1"/>
    </source>
</evidence>
<organism evidence="1">
    <name type="scientific">Podoviridae sp. ctiJY10</name>
    <dbReference type="NCBI Taxonomy" id="2826572"/>
    <lineage>
        <taxon>Viruses</taxon>
        <taxon>Duplodnaviria</taxon>
        <taxon>Heunggongvirae</taxon>
        <taxon>Uroviricota</taxon>
        <taxon>Caudoviricetes</taxon>
    </lineage>
</organism>
<proteinExistence type="predicted"/>
<sequence length="123" mass="14116">MTNGHHHLHTYLHWSCCHSVPHHTPYHCDRPPHHPQPKGVYRMTTRLSDLTYPSYKARYRHPITGKTLPCSLAYNPALKRLTIHLLGSNFSPIHYADISPEDYDAIVTELKSFGNDATILMFG</sequence>
<reference evidence="1" key="1">
    <citation type="journal article" date="2021" name="Proc. Natl. Acad. Sci. U.S.A.">
        <title>A Catalog of Tens of Thousands of Viruses from Human Metagenomes Reveals Hidden Associations with Chronic Diseases.</title>
        <authorList>
            <person name="Tisza M.J."/>
            <person name="Buck C.B."/>
        </authorList>
    </citation>
    <scope>NUCLEOTIDE SEQUENCE</scope>
    <source>
        <strain evidence="1">CtiJY10</strain>
    </source>
</reference>
<accession>A0A8S5N434</accession>
<protein>
    <submittedName>
        <fullName evidence="1">Uncharacterized protein</fullName>
    </submittedName>
</protein>
<name>A0A8S5N434_9CAUD</name>